<feature type="transmembrane region" description="Helical" evidence="4">
    <location>
        <begin position="44"/>
        <end position="63"/>
    </location>
</feature>
<proteinExistence type="predicted"/>
<dbReference type="SMR" id="A0A5M7CBA3"/>
<keyword evidence="7" id="KW-1185">Reference proteome</keyword>
<keyword evidence="4" id="KW-0472">Membrane</keyword>
<feature type="transmembrane region" description="Helical" evidence="4">
    <location>
        <begin position="131"/>
        <end position="148"/>
    </location>
</feature>
<evidence type="ECO:0000313" key="6">
    <source>
        <dbReference type="EMBL" id="KAA5836954.1"/>
    </source>
</evidence>
<evidence type="ECO:0000259" key="5">
    <source>
        <dbReference type="Pfam" id="PF07730"/>
    </source>
</evidence>
<feature type="domain" description="Signal transduction histidine kinase subgroup 3 dimerisation and phosphoacceptor" evidence="5">
    <location>
        <begin position="203"/>
        <end position="269"/>
    </location>
</feature>
<feature type="transmembrane region" description="Helical" evidence="4">
    <location>
        <begin position="84"/>
        <end position="101"/>
    </location>
</feature>
<comment type="caution">
    <text evidence="6">The sequence shown here is derived from an EMBL/GenBank/DDBJ whole genome shotgun (WGS) entry which is preliminary data.</text>
</comment>
<reference evidence="6 7" key="1">
    <citation type="submission" date="2019-09" db="EMBL/GenBank/DDBJ databases">
        <title>Draft genome sequence of the thermophilic Saccharopolyspora hirsuta VKM Ac-666T.</title>
        <authorList>
            <person name="Lobastova T.G."/>
            <person name="Fokina V."/>
            <person name="Bragin E.Y."/>
            <person name="Shtratnikova V.Y."/>
            <person name="Starodumova I.P."/>
            <person name="Tarlachkov S.V."/>
            <person name="Donova M.V."/>
        </authorList>
    </citation>
    <scope>NUCLEOTIDE SEQUENCE [LARGE SCALE GENOMIC DNA]</scope>
    <source>
        <strain evidence="6 7">VKM Ac-666</strain>
    </source>
</reference>
<sequence length="392" mass="42264">MSVAEFDPRRIRRLRTYTWWSLVPLQPFYALFPLLNLVTGVRSGFYGTVEVVVLALVLLATVLDGLQLSTSLMEGLGRGRHRPLRNGAVFAIALGAMAYALTQNPTGVLWSMPVGGLAGIHVPAAPYRLRWPLTIGTALLTGAVATFASSPTNPLPGLAVGLYATFIVSMSIFVIVIAVWFWDIVLGLDRARAVSADLAVANERLRFAADLHDVQGHHLQVIALKGELAERLIGRDDEAARALAAEIAELARTALKDTRDVVHGYRHTKLTTELENAREILEAAGVRTTVDGDAATVPPPLQPLFGALVREGTTNILRHSRAENCSLSIAVEGPRTSLVLRNDRANPPNGEAGSGIEGLRQRFSAVGGHVEGRLVDDWFELRGAATELGRTS</sequence>
<protein>
    <submittedName>
        <fullName evidence="6">Histidine kinase</fullName>
    </submittedName>
</protein>
<dbReference type="InterPro" id="IPR036890">
    <property type="entry name" value="HATPase_C_sf"/>
</dbReference>
<dbReference type="PANTHER" id="PTHR24421:SF63">
    <property type="entry name" value="SENSOR HISTIDINE KINASE DESK"/>
    <property type="match status" value="1"/>
</dbReference>
<dbReference type="EMBL" id="VWPH01000002">
    <property type="protein sequence ID" value="KAA5836954.1"/>
    <property type="molecule type" value="Genomic_DNA"/>
</dbReference>
<dbReference type="InterPro" id="IPR011712">
    <property type="entry name" value="Sig_transdc_His_kin_sub3_dim/P"/>
</dbReference>
<keyword evidence="4" id="KW-1133">Transmembrane helix</keyword>
<keyword evidence="1" id="KW-0808">Transferase</keyword>
<evidence type="ECO:0000313" key="7">
    <source>
        <dbReference type="Proteomes" id="UP000323946"/>
    </source>
</evidence>
<organism evidence="6 7">
    <name type="scientific">Saccharopolyspora hirsuta</name>
    <dbReference type="NCBI Taxonomy" id="1837"/>
    <lineage>
        <taxon>Bacteria</taxon>
        <taxon>Bacillati</taxon>
        <taxon>Actinomycetota</taxon>
        <taxon>Actinomycetes</taxon>
        <taxon>Pseudonocardiales</taxon>
        <taxon>Pseudonocardiaceae</taxon>
        <taxon>Saccharopolyspora</taxon>
    </lineage>
</organism>
<name>A0A5M7CBA3_SACHI</name>
<dbReference type="Gene3D" id="3.30.565.10">
    <property type="entry name" value="Histidine kinase-like ATPase, C-terminal domain"/>
    <property type="match status" value="1"/>
</dbReference>
<evidence type="ECO:0000256" key="1">
    <source>
        <dbReference type="ARBA" id="ARBA00022679"/>
    </source>
</evidence>
<dbReference type="InterPro" id="IPR050482">
    <property type="entry name" value="Sensor_HK_TwoCompSys"/>
</dbReference>
<dbReference type="GO" id="GO:0046983">
    <property type="term" value="F:protein dimerization activity"/>
    <property type="evidence" value="ECO:0007669"/>
    <property type="project" value="InterPro"/>
</dbReference>
<feature type="transmembrane region" description="Helical" evidence="4">
    <location>
        <begin position="17"/>
        <end position="38"/>
    </location>
</feature>
<keyword evidence="3" id="KW-0902">Two-component regulatory system</keyword>
<feature type="transmembrane region" description="Helical" evidence="4">
    <location>
        <begin position="160"/>
        <end position="182"/>
    </location>
</feature>
<dbReference type="PANTHER" id="PTHR24421">
    <property type="entry name" value="NITRATE/NITRITE SENSOR PROTEIN NARX-RELATED"/>
    <property type="match status" value="1"/>
</dbReference>
<dbReference type="Proteomes" id="UP000323946">
    <property type="component" value="Unassembled WGS sequence"/>
</dbReference>
<gene>
    <name evidence="6" type="ORF">F1721_03730</name>
</gene>
<dbReference type="AlphaFoldDB" id="A0A5M7CBA3"/>
<dbReference type="GO" id="GO:0000155">
    <property type="term" value="F:phosphorelay sensor kinase activity"/>
    <property type="evidence" value="ECO:0007669"/>
    <property type="project" value="InterPro"/>
</dbReference>
<evidence type="ECO:0000256" key="2">
    <source>
        <dbReference type="ARBA" id="ARBA00022777"/>
    </source>
</evidence>
<dbReference type="GO" id="GO:0016020">
    <property type="term" value="C:membrane"/>
    <property type="evidence" value="ECO:0007669"/>
    <property type="project" value="InterPro"/>
</dbReference>
<evidence type="ECO:0000256" key="3">
    <source>
        <dbReference type="ARBA" id="ARBA00023012"/>
    </source>
</evidence>
<dbReference type="OrthoDB" id="5241784at2"/>
<dbReference type="RefSeq" id="WP_150065120.1">
    <property type="nucleotide sequence ID" value="NZ_JBEPDJ010000035.1"/>
</dbReference>
<dbReference type="Pfam" id="PF07730">
    <property type="entry name" value="HisKA_3"/>
    <property type="match status" value="1"/>
</dbReference>
<evidence type="ECO:0000256" key="4">
    <source>
        <dbReference type="SAM" id="Phobius"/>
    </source>
</evidence>
<dbReference type="Gene3D" id="1.20.5.1930">
    <property type="match status" value="1"/>
</dbReference>
<keyword evidence="4" id="KW-0812">Transmembrane</keyword>
<accession>A0A5M7CBA3</accession>
<keyword evidence="2 6" id="KW-0418">Kinase</keyword>